<dbReference type="InterPro" id="IPR050169">
    <property type="entry name" value="Krueppel_C2H2_ZnF"/>
</dbReference>
<dbReference type="Ensembl" id="ENSSHAT00000048064.1">
    <property type="protein sequence ID" value="ENSSHAP00000033601.1"/>
    <property type="gene ID" value="ENSSHAG00000023344.1"/>
</dbReference>
<dbReference type="PROSITE" id="PS50805">
    <property type="entry name" value="KRAB"/>
    <property type="match status" value="1"/>
</dbReference>
<dbReference type="Proteomes" id="UP000007648">
    <property type="component" value="Unassembled WGS sequence"/>
</dbReference>
<dbReference type="InParanoid" id="A0A7N4P5S4"/>
<dbReference type="Gene3D" id="6.10.140.140">
    <property type="match status" value="1"/>
</dbReference>
<name>A0A7N4P5S4_SARHA</name>
<dbReference type="Pfam" id="PF01352">
    <property type="entry name" value="KRAB"/>
    <property type="match status" value="1"/>
</dbReference>
<proteinExistence type="predicted"/>
<organism evidence="2 3">
    <name type="scientific">Sarcophilus harrisii</name>
    <name type="common">Tasmanian devil</name>
    <name type="synonym">Sarcophilus laniarius</name>
    <dbReference type="NCBI Taxonomy" id="9305"/>
    <lineage>
        <taxon>Eukaryota</taxon>
        <taxon>Metazoa</taxon>
        <taxon>Chordata</taxon>
        <taxon>Craniata</taxon>
        <taxon>Vertebrata</taxon>
        <taxon>Euteleostomi</taxon>
        <taxon>Mammalia</taxon>
        <taxon>Metatheria</taxon>
        <taxon>Dasyuromorphia</taxon>
        <taxon>Dasyuridae</taxon>
        <taxon>Sarcophilus</taxon>
    </lineage>
</organism>
<keyword evidence="3" id="KW-1185">Reference proteome</keyword>
<accession>A0A7N4P5S4</accession>
<dbReference type="InterPro" id="IPR001909">
    <property type="entry name" value="KRAB"/>
</dbReference>
<dbReference type="AlphaFoldDB" id="A0A7N4P5S4"/>
<dbReference type="CDD" id="cd07765">
    <property type="entry name" value="KRAB_A-box"/>
    <property type="match status" value="1"/>
</dbReference>
<dbReference type="PANTHER" id="PTHR23232:SF168">
    <property type="entry name" value="KRAB DOMAIN-CONTAINING PROTEIN"/>
    <property type="match status" value="1"/>
</dbReference>
<reference evidence="2" key="3">
    <citation type="submission" date="2025-09" db="UniProtKB">
        <authorList>
            <consortium name="Ensembl"/>
        </authorList>
    </citation>
    <scope>IDENTIFICATION</scope>
</reference>
<dbReference type="GeneTree" id="ENSGT00950000182890"/>
<sequence length="107" mass="12243">MAPVLLGSPGVPQELVTFKDVTVDFTFEEWGHLHPSQKKLYRDVTLENYRNLIWLGLEFSKPHVIYQLEHGEAPWQLKGDIPGIPHPGVFWPPALDLLWCLTAVMIL</sequence>
<protein>
    <recommendedName>
        <fullName evidence="1">KRAB domain-containing protein</fullName>
    </recommendedName>
</protein>
<feature type="domain" description="KRAB" evidence="1">
    <location>
        <begin position="16"/>
        <end position="87"/>
    </location>
</feature>
<reference evidence="2 3" key="1">
    <citation type="journal article" date="2011" name="Proc. Natl. Acad. Sci. U.S.A.">
        <title>Genetic diversity and population structure of the endangered marsupial Sarcophilus harrisii (Tasmanian devil).</title>
        <authorList>
            <person name="Miller W."/>
            <person name="Hayes V.M."/>
            <person name="Ratan A."/>
            <person name="Petersen D.C."/>
            <person name="Wittekindt N.E."/>
            <person name="Miller J."/>
            <person name="Walenz B."/>
            <person name="Knight J."/>
            <person name="Qi J."/>
            <person name="Zhao F."/>
            <person name="Wang Q."/>
            <person name="Bedoya-Reina O.C."/>
            <person name="Katiyar N."/>
            <person name="Tomsho L.P."/>
            <person name="Kasson L.M."/>
            <person name="Hardie R.A."/>
            <person name="Woodbridge P."/>
            <person name="Tindall E.A."/>
            <person name="Bertelsen M.F."/>
            <person name="Dixon D."/>
            <person name="Pyecroft S."/>
            <person name="Helgen K.M."/>
            <person name="Lesk A.M."/>
            <person name="Pringle T.H."/>
            <person name="Patterson N."/>
            <person name="Zhang Y."/>
            <person name="Kreiss A."/>
            <person name="Woods G.M."/>
            <person name="Jones M.E."/>
            <person name="Schuster S.C."/>
        </authorList>
    </citation>
    <scope>NUCLEOTIDE SEQUENCE [LARGE SCALE GENOMIC DNA]</scope>
</reference>
<evidence type="ECO:0000313" key="3">
    <source>
        <dbReference type="Proteomes" id="UP000007648"/>
    </source>
</evidence>
<dbReference type="SUPFAM" id="SSF109640">
    <property type="entry name" value="KRAB domain (Kruppel-associated box)"/>
    <property type="match status" value="1"/>
</dbReference>
<evidence type="ECO:0000313" key="2">
    <source>
        <dbReference type="Ensembl" id="ENSSHAP00000033601.1"/>
    </source>
</evidence>
<dbReference type="GO" id="GO:0006355">
    <property type="term" value="P:regulation of DNA-templated transcription"/>
    <property type="evidence" value="ECO:0007669"/>
    <property type="project" value="InterPro"/>
</dbReference>
<dbReference type="InterPro" id="IPR036051">
    <property type="entry name" value="KRAB_dom_sf"/>
</dbReference>
<evidence type="ECO:0000259" key="1">
    <source>
        <dbReference type="PROSITE" id="PS50805"/>
    </source>
</evidence>
<dbReference type="SMART" id="SM00349">
    <property type="entry name" value="KRAB"/>
    <property type="match status" value="1"/>
</dbReference>
<dbReference type="PANTHER" id="PTHR23232">
    <property type="entry name" value="KRAB DOMAIN C2H2 ZINC FINGER"/>
    <property type="match status" value="1"/>
</dbReference>
<reference evidence="2" key="2">
    <citation type="submission" date="2025-08" db="UniProtKB">
        <authorList>
            <consortium name="Ensembl"/>
        </authorList>
    </citation>
    <scope>IDENTIFICATION</scope>
</reference>